<evidence type="ECO:0000313" key="1">
    <source>
        <dbReference type="EMBL" id="KYD11243.1"/>
    </source>
</evidence>
<dbReference type="AlphaFoldDB" id="A0A150LFU8"/>
<name>A0A150LFU8_9BACI</name>
<accession>A0A150LFU8</accession>
<comment type="caution">
    <text evidence="1">The sequence shown here is derived from an EMBL/GenBank/DDBJ whole genome shotgun (WGS) entry which is preliminary data.</text>
</comment>
<protein>
    <submittedName>
        <fullName evidence="1">Uncharacterized protein</fullName>
    </submittedName>
</protein>
<gene>
    <name evidence="1" type="ORF">B4135_3358</name>
</gene>
<reference evidence="1 2" key="1">
    <citation type="submission" date="2016-01" db="EMBL/GenBank/DDBJ databases">
        <title>Draft Genome Sequences of Seven Thermophilic Sporeformers Isolated from Foods.</title>
        <authorList>
            <person name="Berendsen E.M."/>
            <person name="Wells-Bennik M.H."/>
            <person name="Krawcyk A.O."/>
            <person name="De Jong A."/>
            <person name="Holsappel S."/>
            <person name="Eijlander R.T."/>
            <person name="Kuipers O.P."/>
        </authorList>
    </citation>
    <scope>NUCLEOTIDE SEQUENCE [LARGE SCALE GENOMIC DNA]</scope>
    <source>
        <strain evidence="1 2">B4135</strain>
    </source>
</reference>
<dbReference type="Proteomes" id="UP000075683">
    <property type="component" value="Unassembled WGS sequence"/>
</dbReference>
<evidence type="ECO:0000313" key="2">
    <source>
        <dbReference type="Proteomes" id="UP000075683"/>
    </source>
</evidence>
<proteinExistence type="predicted"/>
<dbReference type="EMBL" id="LQYT01000113">
    <property type="protein sequence ID" value="KYD11243.1"/>
    <property type="molecule type" value="Genomic_DNA"/>
</dbReference>
<organism evidence="1 2">
    <name type="scientific">Caldibacillus debilis</name>
    <dbReference type="NCBI Taxonomy" id="301148"/>
    <lineage>
        <taxon>Bacteria</taxon>
        <taxon>Bacillati</taxon>
        <taxon>Bacillota</taxon>
        <taxon>Bacilli</taxon>
        <taxon>Bacillales</taxon>
        <taxon>Bacillaceae</taxon>
        <taxon>Caldibacillus</taxon>
    </lineage>
</organism>
<sequence length="66" mass="7677">MKSDLTFYQAYFPETAQIRYEEKRQNCGDKLKLDEVIAFIKYAEQKILHEDWSPDAVCGQTNGTTV</sequence>